<evidence type="ECO:0000313" key="3">
    <source>
        <dbReference type="Proteomes" id="UP000184292"/>
    </source>
</evidence>
<dbReference type="InterPro" id="IPR008311">
    <property type="entry name" value="UCP028101"/>
</dbReference>
<dbReference type="PROSITE" id="PS51318">
    <property type="entry name" value="TAT"/>
    <property type="match status" value="1"/>
</dbReference>
<organism evidence="2 3">
    <name type="scientific">Wenxinia saemankumensis</name>
    <dbReference type="NCBI Taxonomy" id="1447782"/>
    <lineage>
        <taxon>Bacteria</taxon>
        <taxon>Pseudomonadati</taxon>
        <taxon>Pseudomonadota</taxon>
        <taxon>Alphaproteobacteria</taxon>
        <taxon>Rhodobacterales</taxon>
        <taxon>Roseobacteraceae</taxon>
        <taxon>Wenxinia</taxon>
    </lineage>
</organism>
<dbReference type="Proteomes" id="UP000184292">
    <property type="component" value="Unassembled WGS sequence"/>
</dbReference>
<dbReference type="InterPro" id="IPR006311">
    <property type="entry name" value="TAT_signal"/>
</dbReference>
<evidence type="ECO:0000256" key="1">
    <source>
        <dbReference type="SAM" id="SignalP"/>
    </source>
</evidence>
<dbReference type="InterPro" id="IPR011044">
    <property type="entry name" value="Quino_amine_DH_bsu"/>
</dbReference>
<dbReference type="OrthoDB" id="5624218at2"/>
<keyword evidence="3" id="KW-1185">Reference proteome</keyword>
<dbReference type="RefSeq" id="WP_073326476.1">
    <property type="nucleotide sequence ID" value="NZ_FQYO01000001.1"/>
</dbReference>
<dbReference type="PIRSF" id="PIRSF028101">
    <property type="entry name" value="UCP028101"/>
    <property type="match status" value="1"/>
</dbReference>
<keyword evidence="1" id="KW-0732">Signal</keyword>
<proteinExistence type="predicted"/>
<name>A0A1M6B670_9RHOB</name>
<accession>A0A1M6B670</accession>
<feature type="signal peptide" evidence="1">
    <location>
        <begin position="1"/>
        <end position="23"/>
    </location>
</feature>
<gene>
    <name evidence="2" type="ORF">SAMN05444417_0794</name>
</gene>
<dbReference type="SUPFAM" id="SSF50969">
    <property type="entry name" value="YVTN repeat-like/Quinoprotein amine dehydrogenase"/>
    <property type="match status" value="1"/>
</dbReference>
<protein>
    <recommendedName>
        <fullName evidence="4">Twin-arginine translocation pathway signal</fullName>
    </recommendedName>
</protein>
<evidence type="ECO:0008006" key="4">
    <source>
        <dbReference type="Google" id="ProtNLM"/>
    </source>
</evidence>
<dbReference type="EMBL" id="FQYO01000001">
    <property type="protein sequence ID" value="SHI44068.1"/>
    <property type="molecule type" value="Genomic_DNA"/>
</dbReference>
<reference evidence="2 3" key="1">
    <citation type="submission" date="2016-11" db="EMBL/GenBank/DDBJ databases">
        <authorList>
            <person name="Jaros S."/>
            <person name="Januszkiewicz K."/>
            <person name="Wedrychowicz H."/>
        </authorList>
    </citation>
    <scope>NUCLEOTIDE SEQUENCE [LARGE SCALE GENOMIC DNA]</scope>
    <source>
        <strain evidence="2 3">DSM 100565</strain>
    </source>
</reference>
<feature type="chain" id="PRO_5012657869" description="Twin-arginine translocation pathway signal" evidence="1">
    <location>
        <begin position="24"/>
        <end position="355"/>
    </location>
</feature>
<dbReference type="Pfam" id="PF07433">
    <property type="entry name" value="DUF1513"/>
    <property type="match status" value="1"/>
</dbReference>
<sequence>MPTRRHVLGGLAAAPLLSRAAWAEVGAPTHVAAARRGNGSYALFGMTGVGDVAFEVPLPDRGHAAAAHPVRAEAVAFARRPGTFALVIDCADGRVLRRLDSPPGRHFYGHGAYDRSGDMLLTTENDYESGEGRIGIWDVGAGYLRIGEVPSGGIGPHEILRLPGTDRFVVANGGLRTHPDSDREVLNPDTMRPNLSFLSDGSTDRVVELEPALRRNSIRHLAARRDGTVAAALQWQGDLSEVVPLLALMPSEGPVRLLADADPGQAELQGYAGSVAFDGAGGRVAITSPRGGLAQIWEVASPGEPQILRRPDICGVARAAEGFVFSDGGGGWLTAPAPQVHPVAWDNHIVSLLAG</sequence>
<dbReference type="STRING" id="1447782.SAMN05444417_0794"/>
<evidence type="ECO:0000313" key="2">
    <source>
        <dbReference type="EMBL" id="SHI44068.1"/>
    </source>
</evidence>
<dbReference type="AlphaFoldDB" id="A0A1M6B670"/>